<dbReference type="RefSeq" id="WP_123207824.1">
    <property type="nucleotide sequence ID" value="NZ_JBHTHO010000004.1"/>
</dbReference>
<organism evidence="1 2">
    <name type="scientific">Slackia equolifaciens</name>
    <dbReference type="NCBI Taxonomy" id="498718"/>
    <lineage>
        <taxon>Bacteria</taxon>
        <taxon>Bacillati</taxon>
        <taxon>Actinomycetota</taxon>
        <taxon>Coriobacteriia</taxon>
        <taxon>Eggerthellales</taxon>
        <taxon>Eggerthellaceae</taxon>
        <taxon>Slackia</taxon>
    </lineage>
</organism>
<dbReference type="Gene3D" id="3.90.1680.10">
    <property type="entry name" value="SOS response associated peptidase-like"/>
    <property type="match status" value="1"/>
</dbReference>
<dbReference type="Pfam" id="PF02586">
    <property type="entry name" value="SRAP"/>
    <property type="match status" value="1"/>
</dbReference>
<dbReference type="EMBL" id="QIBX01000001">
    <property type="protein sequence ID" value="RNL41963.1"/>
    <property type="molecule type" value="Genomic_DNA"/>
</dbReference>
<protein>
    <recommendedName>
        <fullName evidence="3">Abasic site processing protein</fullName>
    </recommendedName>
</protein>
<evidence type="ECO:0000313" key="2">
    <source>
        <dbReference type="Proteomes" id="UP000269591"/>
    </source>
</evidence>
<dbReference type="Proteomes" id="UP000269591">
    <property type="component" value="Unassembled WGS sequence"/>
</dbReference>
<dbReference type="GO" id="GO:0106300">
    <property type="term" value="P:protein-DNA covalent cross-linking repair"/>
    <property type="evidence" value="ECO:0007669"/>
    <property type="project" value="InterPro"/>
</dbReference>
<comment type="caution">
    <text evidence="1">The sequence shown here is derived from an EMBL/GenBank/DDBJ whole genome shotgun (WGS) entry which is preliminary data.</text>
</comment>
<gene>
    <name evidence="1" type="ORF">DMP06_00715</name>
</gene>
<dbReference type="SUPFAM" id="SSF143081">
    <property type="entry name" value="BB1717-like"/>
    <property type="match status" value="1"/>
</dbReference>
<accession>A0A3N0B4B3</accession>
<evidence type="ECO:0008006" key="3">
    <source>
        <dbReference type="Google" id="ProtNLM"/>
    </source>
</evidence>
<dbReference type="GO" id="GO:0003697">
    <property type="term" value="F:single-stranded DNA binding"/>
    <property type="evidence" value="ECO:0007669"/>
    <property type="project" value="InterPro"/>
</dbReference>
<dbReference type="AlphaFoldDB" id="A0A3N0B4B3"/>
<dbReference type="InterPro" id="IPR003738">
    <property type="entry name" value="SRAP"/>
</dbReference>
<evidence type="ECO:0000313" key="1">
    <source>
        <dbReference type="EMBL" id="RNL41963.1"/>
    </source>
</evidence>
<name>A0A3N0B4B3_9ACTN</name>
<dbReference type="InterPro" id="IPR036590">
    <property type="entry name" value="SRAP-like"/>
</dbReference>
<dbReference type="OrthoDB" id="9782620at2"/>
<keyword evidence="2" id="KW-1185">Reference proteome</keyword>
<reference evidence="2" key="1">
    <citation type="submission" date="2018-05" db="EMBL/GenBank/DDBJ databases">
        <title>Genome Sequencing of selected type strains of the family Eggerthellaceae.</title>
        <authorList>
            <person name="Danylec N."/>
            <person name="Stoll D.A."/>
            <person name="Doetsch A."/>
            <person name="Huch M."/>
        </authorList>
    </citation>
    <scope>NUCLEOTIDE SEQUENCE [LARGE SCALE GENOMIC DNA]</scope>
    <source>
        <strain evidence="2">DSM 24851</strain>
    </source>
</reference>
<proteinExistence type="predicted"/>
<sequence length="329" mass="34644">MCRRFFTLTWDEALQAAAFVEAVSPVVSQAEWPAAVQSESGRFAPAAKTLGNSAGSEADGAQSGSIWPAVEDLSCRAQAVPGDGVLVLLGEPAGPSSSMWFRPVEMIWGYAAPWKQGGAGLVYNARIESALGKPEGMWGESVRRRRCIVPTWGFFEYHDKERVPSPKTGRPVKRPYLFGSVPRDCGSDAAARDAGAMARDARPEAAACDGASSNAAYLTLLAGIYEDGRFAVVTCEPTPDAAAVHDRVPLVLEPHEAGVWLGEGYAVLANRAGVRLRIEPARSPDAARTKAGESPDGFVRVGLGPSLSLDAARAAGADSQGEGGQLSLF</sequence>